<dbReference type="RefSeq" id="WP_171319346.1">
    <property type="nucleotide sequence ID" value="NZ_JABFCY010000017.1"/>
</dbReference>
<dbReference type="AlphaFoldDB" id="A0A849KMM3"/>
<dbReference type="SUPFAM" id="SSF53474">
    <property type="entry name" value="alpha/beta-Hydrolases"/>
    <property type="match status" value="1"/>
</dbReference>
<organism evidence="6 7">
    <name type="scientific">Ochrobactrum soli</name>
    <dbReference type="NCBI Taxonomy" id="2448455"/>
    <lineage>
        <taxon>Bacteria</taxon>
        <taxon>Pseudomonadati</taxon>
        <taxon>Pseudomonadota</taxon>
        <taxon>Alphaproteobacteria</taxon>
        <taxon>Hyphomicrobiales</taxon>
        <taxon>Brucellaceae</taxon>
        <taxon>Brucella/Ochrobactrum group</taxon>
        <taxon>Ochrobactrum</taxon>
    </lineage>
</organism>
<dbReference type="Proteomes" id="UP000574931">
    <property type="component" value="Unassembled WGS sequence"/>
</dbReference>
<dbReference type="GO" id="GO:0003847">
    <property type="term" value="F:1-alkyl-2-acetylglycerophosphocholine esterase activity"/>
    <property type="evidence" value="ECO:0007669"/>
    <property type="project" value="TreeGrafter"/>
</dbReference>
<dbReference type="GO" id="GO:0016042">
    <property type="term" value="P:lipid catabolic process"/>
    <property type="evidence" value="ECO:0007669"/>
    <property type="project" value="UniProtKB-KW"/>
</dbReference>
<accession>A0A849KMM3</accession>
<sequence>MLKFSFLAAGIWLSIVTLAHSAETVGFRETELNKEGSRPLHVAIWYPTEDQANTVTVGENRVFYGIPAVKGASPDTGVHPLVVFSHGYGGSWRNLNWLANELVQRGYVVAAPDHPGTTTFNKNADQAAKLWERPRDLSRVIDELTANSQLAGKIDARRIAAIGHSLGGWTVTALAGARFDTSRFEKDCQIHTSPRACSLSEELGLGNHELEKEMGDPRVGAIVSLDLGLARGFSPESLASIHIPSLVISAGTDIGDMPAKLESGYLAEHLPKSSSTYVEIPDAIHFSFMQLCKPGAAKLIEEDTPGDGIVCKDGGIRDREEIHREITFLVTGFLAKALLGKP</sequence>
<keyword evidence="3" id="KW-0443">Lipid metabolism</keyword>
<feature type="chain" id="PRO_5032287051" evidence="4">
    <location>
        <begin position="22"/>
        <end position="342"/>
    </location>
</feature>
<evidence type="ECO:0000256" key="2">
    <source>
        <dbReference type="ARBA" id="ARBA00022963"/>
    </source>
</evidence>
<evidence type="ECO:0000313" key="6">
    <source>
        <dbReference type="EMBL" id="NNU62941.1"/>
    </source>
</evidence>
<dbReference type="PIRSF" id="PIRSF031982">
    <property type="entry name" value="UCP031982_abhydr"/>
    <property type="match status" value="1"/>
</dbReference>
<dbReference type="InterPro" id="IPR029058">
    <property type="entry name" value="AB_hydrolase_fold"/>
</dbReference>
<dbReference type="InterPro" id="IPR016986">
    <property type="entry name" value="UCP031982_abhydr"/>
</dbReference>
<dbReference type="PANTHER" id="PTHR10272">
    <property type="entry name" value="PLATELET-ACTIVATING FACTOR ACETYLHYDROLASE"/>
    <property type="match status" value="1"/>
</dbReference>
<name>A0A849KMM3_9HYPH</name>
<keyword evidence="2" id="KW-0442">Lipid degradation</keyword>
<keyword evidence="4" id="KW-0732">Signal</keyword>
<dbReference type="InterPro" id="IPR000073">
    <property type="entry name" value="AB_hydrolase_1"/>
</dbReference>
<proteinExistence type="predicted"/>
<dbReference type="Pfam" id="PF12697">
    <property type="entry name" value="Abhydrolase_6"/>
    <property type="match status" value="1"/>
</dbReference>
<dbReference type="Gene3D" id="3.40.50.1820">
    <property type="entry name" value="alpha/beta hydrolase"/>
    <property type="match status" value="1"/>
</dbReference>
<reference evidence="6 7" key="1">
    <citation type="submission" date="2020-05" db="EMBL/GenBank/DDBJ databases">
        <title>Draft Genome Sequence of Ochrobactrum soli Isolated from Stable Fly Gut.</title>
        <authorList>
            <person name="Pileggi M.T."/>
            <person name="Vazhakkala L.J."/>
            <person name="Wong C.N."/>
        </authorList>
    </citation>
    <scope>NUCLEOTIDE SEQUENCE [LARGE SCALE GENOMIC DNA]</scope>
    <source>
        <strain evidence="6 7">MTP-C0764</strain>
    </source>
</reference>
<keyword evidence="1 6" id="KW-0378">Hydrolase</keyword>
<evidence type="ECO:0000259" key="5">
    <source>
        <dbReference type="Pfam" id="PF12697"/>
    </source>
</evidence>
<evidence type="ECO:0000256" key="4">
    <source>
        <dbReference type="SAM" id="SignalP"/>
    </source>
</evidence>
<dbReference type="EMBL" id="JABFCY010000017">
    <property type="protein sequence ID" value="NNU62941.1"/>
    <property type="molecule type" value="Genomic_DNA"/>
</dbReference>
<gene>
    <name evidence="6" type="ORF">HKX02_22160</name>
</gene>
<feature type="domain" description="AB hydrolase-1" evidence="5">
    <location>
        <begin position="82"/>
        <end position="183"/>
    </location>
</feature>
<dbReference type="PANTHER" id="PTHR10272:SF0">
    <property type="entry name" value="PLATELET-ACTIVATING FACTOR ACETYLHYDROLASE"/>
    <property type="match status" value="1"/>
</dbReference>
<evidence type="ECO:0000256" key="1">
    <source>
        <dbReference type="ARBA" id="ARBA00022801"/>
    </source>
</evidence>
<protein>
    <submittedName>
        <fullName evidence="6">Alpha/beta fold hydrolase</fullName>
    </submittedName>
</protein>
<feature type="signal peptide" evidence="4">
    <location>
        <begin position="1"/>
        <end position="21"/>
    </location>
</feature>
<keyword evidence="7" id="KW-1185">Reference proteome</keyword>
<evidence type="ECO:0000313" key="7">
    <source>
        <dbReference type="Proteomes" id="UP000574931"/>
    </source>
</evidence>
<comment type="caution">
    <text evidence="6">The sequence shown here is derived from an EMBL/GenBank/DDBJ whole genome shotgun (WGS) entry which is preliminary data.</text>
</comment>
<evidence type="ECO:0000256" key="3">
    <source>
        <dbReference type="ARBA" id="ARBA00023098"/>
    </source>
</evidence>